<reference evidence="1" key="4">
    <citation type="submission" date="2019-03" db="UniProtKB">
        <authorList>
            <consortium name="EnsemblPlants"/>
        </authorList>
    </citation>
    <scope>IDENTIFICATION</scope>
</reference>
<organism evidence="1 2">
    <name type="scientific">Aegilops tauschii subsp. strangulata</name>
    <name type="common">Goatgrass</name>
    <dbReference type="NCBI Taxonomy" id="200361"/>
    <lineage>
        <taxon>Eukaryota</taxon>
        <taxon>Viridiplantae</taxon>
        <taxon>Streptophyta</taxon>
        <taxon>Embryophyta</taxon>
        <taxon>Tracheophyta</taxon>
        <taxon>Spermatophyta</taxon>
        <taxon>Magnoliopsida</taxon>
        <taxon>Liliopsida</taxon>
        <taxon>Poales</taxon>
        <taxon>Poaceae</taxon>
        <taxon>BOP clade</taxon>
        <taxon>Pooideae</taxon>
        <taxon>Triticodae</taxon>
        <taxon>Triticeae</taxon>
        <taxon>Triticinae</taxon>
        <taxon>Aegilops</taxon>
    </lineage>
</organism>
<dbReference type="AlphaFoldDB" id="A0A452Y7H1"/>
<reference evidence="1" key="3">
    <citation type="journal article" date="2017" name="Nature">
        <title>Genome sequence of the progenitor of the wheat D genome Aegilops tauschii.</title>
        <authorList>
            <person name="Luo M.C."/>
            <person name="Gu Y.Q."/>
            <person name="Puiu D."/>
            <person name="Wang H."/>
            <person name="Twardziok S.O."/>
            <person name="Deal K.R."/>
            <person name="Huo N."/>
            <person name="Zhu T."/>
            <person name="Wang L."/>
            <person name="Wang Y."/>
            <person name="McGuire P.E."/>
            <person name="Liu S."/>
            <person name="Long H."/>
            <person name="Ramasamy R.K."/>
            <person name="Rodriguez J.C."/>
            <person name="Van S.L."/>
            <person name="Yuan L."/>
            <person name="Wang Z."/>
            <person name="Xia Z."/>
            <person name="Xiao L."/>
            <person name="Anderson O.D."/>
            <person name="Ouyang S."/>
            <person name="Liang Y."/>
            <person name="Zimin A.V."/>
            <person name="Pertea G."/>
            <person name="Qi P."/>
            <person name="Bennetzen J.L."/>
            <person name="Dai X."/>
            <person name="Dawson M.W."/>
            <person name="Muller H.G."/>
            <person name="Kugler K."/>
            <person name="Rivarola-Duarte L."/>
            <person name="Spannagl M."/>
            <person name="Mayer K.F.X."/>
            <person name="Lu F.H."/>
            <person name="Bevan M.W."/>
            <person name="Leroy P."/>
            <person name="Li P."/>
            <person name="You F.M."/>
            <person name="Sun Q."/>
            <person name="Liu Z."/>
            <person name="Lyons E."/>
            <person name="Wicker T."/>
            <person name="Salzberg S.L."/>
            <person name="Devos K.M."/>
            <person name="Dvorak J."/>
        </authorList>
    </citation>
    <scope>NUCLEOTIDE SEQUENCE [LARGE SCALE GENOMIC DNA]</scope>
    <source>
        <strain evidence="1">cv. AL8/78</strain>
    </source>
</reference>
<sequence>KTRRKFLWAQEEELSGGKCKVNWNTVCSTIENGGLGIQDLHRFGRALRLRWLWLSWVQPDKPWRDFPTPCDQEDKNL</sequence>
<keyword evidence="2" id="KW-1185">Reference proteome</keyword>
<reference evidence="2" key="2">
    <citation type="journal article" date="2017" name="Nat. Plants">
        <title>The Aegilops tauschii genome reveals multiple impacts of transposons.</title>
        <authorList>
            <person name="Zhao G."/>
            <person name="Zou C."/>
            <person name="Li K."/>
            <person name="Wang K."/>
            <person name="Li T."/>
            <person name="Gao L."/>
            <person name="Zhang X."/>
            <person name="Wang H."/>
            <person name="Yang Z."/>
            <person name="Liu X."/>
            <person name="Jiang W."/>
            <person name="Mao L."/>
            <person name="Kong X."/>
            <person name="Jiao Y."/>
            <person name="Jia J."/>
        </authorList>
    </citation>
    <scope>NUCLEOTIDE SEQUENCE [LARGE SCALE GENOMIC DNA]</scope>
    <source>
        <strain evidence="2">cv. AL8/78</strain>
    </source>
</reference>
<evidence type="ECO:0000313" key="1">
    <source>
        <dbReference type="EnsemblPlants" id="AET1Gv20321500.1"/>
    </source>
</evidence>
<dbReference type="EnsemblPlants" id="AET1Gv20321500.1">
    <property type="protein sequence ID" value="AET1Gv20321500.1"/>
    <property type="gene ID" value="AET1Gv20321500"/>
</dbReference>
<evidence type="ECO:0008006" key="3">
    <source>
        <dbReference type="Google" id="ProtNLM"/>
    </source>
</evidence>
<name>A0A452Y7H1_AEGTS</name>
<dbReference type="Proteomes" id="UP000015105">
    <property type="component" value="Chromosome 1D"/>
</dbReference>
<accession>A0A452Y7H1</accession>
<protein>
    <recommendedName>
        <fullName evidence="3">Reverse transcriptase zinc-binding domain-containing protein</fullName>
    </recommendedName>
</protein>
<proteinExistence type="predicted"/>
<dbReference type="Gramene" id="AET1Gv20321500.1">
    <property type="protein sequence ID" value="AET1Gv20321500.1"/>
    <property type="gene ID" value="AET1Gv20321500"/>
</dbReference>
<reference evidence="1" key="5">
    <citation type="journal article" date="2021" name="G3 (Bethesda)">
        <title>Aegilops tauschii genome assembly Aet v5.0 features greater sequence contiguity and improved annotation.</title>
        <authorList>
            <person name="Wang L."/>
            <person name="Zhu T."/>
            <person name="Rodriguez J.C."/>
            <person name="Deal K.R."/>
            <person name="Dubcovsky J."/>
            <person name="McGuire P.E."/>
            <person name="Lux T."/>
            <person name="Spannagl M."/>
            <person name="Mayer K.F.X."/>
            <person name="Baldrich P."/>
            <person name="Meyers B.C."/>
            <person name="Huo N."/>
            <person name="Gu Y.Q."/>
            <person name="Zhou H."/>
            <person name="Devos K.M."/>
            <person name="Bennetzen J.L."/>
            <person name="Unver T."/>
            <person name="Budak H."/>
            <person name="Gulick P.J."/>
            <person name="Galiba G."/>
            <person name="Kalapos B."/>
            <person name="Nelson D.R."/>
            <person name="Li P."/>
            <person name="You F.M."/>
            <person name="Luo M.C."/>
            <person name="Dvorak J."/>
        </authorList>
    </citation>
    <scope>NUCLEOTIDE SEQUENCE [LARGE SCALE GENOMIC DNA]</scope>
    <source>
        <strain evidence="1">cv. AL8/78</strain>
    </source>
</reference>
<evidence type="ECO:0000313" key="2">
    <source>
        <dbReference type="Proteomes" id="UP000015105"/>
    </source>
</evidence>
<reference evidence="2" key="1">
    <citation type="journal article" date="2014" name="Science">
        <title>Ancient hybridizations among the ancestral genomes of bread wheat.</title>
        <authorList>
            <consortium name="International Wheat Genome Sequencing Consortium,"/>
            <person name="Marcussen T."/>
            <person name="Sandve S.R."/>
            <person name="Heier L."/>
            <person name="Spannagl M."/>
            <person name="Pfeifer M."/>
            <person name="Jakobsen K.S."/>
            <person name="Wulff B.B."/>
            <person name="Steuernagel B."/>
            <person name="Mayer K.F."/>
            <person name="Olsen O.A."/>
        </authorList>
    </citation>
    <scope>NUCLEOTIDE SEQUENCE [LARGE SCALE GENOMIC DNA]</scope>
    <source>
        <strain evidence="2">cv. AL8/78</strain>
    </source>
</reference>